<dbReference type="Proteomes" id="UP000292957">
    <property type="component" value="Unassembled WGS sequence"/>
</dbReference>
<name>A0A4Q9MKP5_9APHY</name>
<sequence>MRFSSAILSIALLATSAFGAPTNQKRCRAKASSSVLVSTSTAILAASSTDVHTTFSASISTEAASTSEVHTTAAASTSQVVSTATASTSKVASTEAASTLKIATTAAASTSKAATTAAASTKASTHTSAPAATSTSSSSSSGIKRGLSYNDVSLTKGFSSSKVSWAYNWFSQPGGTLASGVNYFPMLWGADSGHTSTWMADAKAAIAKGSTHLLFLNEPDLSSQSNVDPTTAAQLWMTYMQPFKGQATLVGPAITNGGAPLGTAWLDQFMDACNKLGCQVDAVAGHIYGSASDPDYYKTYITSLGTRYGKPVLMTEIGVSDTSTSAADQAALIDELVPFLDGLDSVSHYAWFMAAANLLVDADGSLNAVGAAYENAA</sequence>
<accession>A0A4Q9MKP5</accession>
<organism evidence="4">
    <name type="scientific">Dichomitus squalens</name>
    <dbReference type="NCBI Taxonomy" id="114155"/>
    <lineage>
        <taxon>Eukaryota</taxon>
        <taxon>Fungi</taxon>
        <taxon>Dikarya</taxon>
        <taxon>Basidiomycota</taxon>
        <taxon>Agaricomycotina</taxon>
        <taxon>Agaricomycetes</taxon>
        <taxon>Polyporales</taxon>
        <taxon>Polyporaceae</taxon>
        <taxon>Dichomitus</taxon>
    </lineage>
</organism>
<evidence type="ECO:0000256" key="2">
    <source>
        <dbReference type="SAM" id="SignalP"/>
    </source>
</evidence>
<dbReference type="AlphaFoldDB" id="A0A4Q9MKP5"/>
<dbReference type="Gene3D" id="3.20.20.80">
    <property type="entry name" value="Glycosidases"/>
    <property type="match status" value="1"/>
</dbReference>
<keyword evidence="4" id="KW-0378">Hydrolase</keyword>
<reference evidence="4" key="1">
    <citation type="submission" date="2019-01" db="EMBL/GenBank/DDBJ databases">
        <title>Draft genome sequences of three monokaryotic isolates of the white-rot basidiomycete fungus Dichomitus squalens.</title>
        <authorList>
            <consortium name="DOE Joint Genome Institute"/>
            <person name="Lopez S.C."/>
            <person name="Andreopoulos B."/>
            <person name="Pangilinan J."/>
            <person name="Lipzen A."/>
            <person name="Riley R."/>
            <person name="Ahrendt S."/>
            <person name="Ng V."/>
            <person name="Barry K."/>
            <person name="Daum C."/>
            <person name="Grigoriev I.V."/>
            <person name="Hilden K.S."/>
            <person name="Makela M.R."/>
            <person name="de Vries R.P."/>
        </authorList>
    </citation>
    <scope>NUCLEOTIDE SEQUENCE [LARGE SCALE GENOMIC DNA]</scope>
    <source>
        <strain evidence="4">OM18370.1</strain>
    </source>
</reference>
<keyword evidence="2" id="KW-0732">Signal</keyword>
<evidence type="ECO:0000256" key="1">
    <source>
        <dbReference type="SAM" id="MobiDB-lite"/>
    </source>
</evidence>
<dbReference type="InterPro" id="IPR024655">
    <property type="entry name" value="Asl1_glyco_hydro_catalytic"/>
</dbReference>
<dbReference type="PANTHER" id="PTHR34154">
    <property type="entry name" value="ALKALI-SENSITIVE LINKAGE PROTEIN 1"/>
    <property type="match status" value="1"/>
</dbReference>
<dbReference type="InterPro" id="IPR053183">
    <property type="entry name" value="ASL1"/>
</dbReference>
<gene>
    <name evidence="4" type="ORF">BD311DRAFT_335549</name>
</gene>
<feature type="region of interest" description="Disordered" evidence="1">
    <location>
        <begin position="120"/>
        <end position="143"/>
    </location>
</feature>
<feature type="domain" description="Asl1-like glycosyl hydrolase catalytic" evidence="3">
    <location>
        <begin position="146"/>
        <end position="373"/>
    </location>
</feature>
<evidence type="ECO:0000259" key="3">
    <source>
        <dbReference type="Pfam" id="PF11790"/>
    </source>
</evidence>
<feature type="chain" id="PRO_5020599257" evidence="2">
    <location>
        <begin position="20"/>
        <end position="377"/>
    </location>
</feature>
<evidence type="ECO:0000313" key="4">
    <source>
        <dbReference type="EMBL" id="TBU28170.1"/>
    </source>
</evidence>
<feature type="signal peptide" evidence="2">
    <location>
        <begin position="1"/>
        <end position="19"/>
    </location>
</feature>
<dbReference type="GO" id="GO:0009277">
    <property type="term" value="C:fungal-type cell wall"/>
    <property type="evidence" value="ECO:0007669"/>
    <property type="project" value="TreeGrafter"/>
</dbReference>
<protein>
    <submittedName>
        <fullName evidence="4">Glycosyl hydrolase catalytic core-domain-containing protein</fullName>
    </submittedName>
</protein>
<dbReference type="PANTHER" id="PTHR34154:SF10">
    <property type="entry name" value="ASL1-LIKE GLYCOSYL HYDROLASE CATALYTIC DOMAIN-CONTAINING PROTEIN"/>
    <property type="match status" value="1"/>
</dbReference>
<dbReference type="Pfam" id="PF11790">
    <property type="entry name" value="Glyco_hydro_cc"/>
    <property type="match status" value="1"/>
</dbReference>
<feature type="compositionally biased region" description="Low complexity" evidence="1">
    <location>
        <begin position="120"/>
        <end position="141"/>
    </location>
</feature>
<proteinExistence type="predicted"/>
<dbReference type="OrthoDB" id="5959761at2759"/>
<dbReference type="GO" id="GO:0016787">
    <property type="term" value="F:hydrolase activity"/>
    <property type="evidence" value="ECO:0007669"/>
    <property type="project" value="UniProtKB-KW"/>
</dbReference>
<dbReference type="InterPro" id="IPR017853">
    <property type="entry name" value="GH"/>
</dbReference>
<dbReference type="SUPFAM" id="SSF51445">
    <property type="entry name" value="(Trans)glycosidases"/>
    <property type="match status" value="1"/>
</dbReference>
<dbReference type="EMBL" id="ML143424">
    <property type="protein sequence ID" value="TBU28170.1"/>
    <property type="molecule type" value="Genomic_DNA"/>
</dbReference>
<dbReference type="GO" id="GO:0071966">
    <property type="term" value="P:fungal-type cell wall polysaccharide metabolic process"/>
    <property type="evidence" value="ECO:0007669"/>
    <property type="project" value="TreeGrafter"/>
</dbReference>